<dbReference type="GO" id="GO:0012505">
    <property type="term" value="C:endomembrane system"/>
    <property type="evidence" value="ECO:0007669"/>
    <property type="project" value="UniProtKB-SubCell"/>
</dbReference>
<dbReference type="GO" id="GO:0016020">
    <property type="term" value="C:membrane"/>
    <property type="evidence" value="ECO:0007669"/>
    <property type="project" value="UniProtKB-SubCell"/>
</dbReference>
<keyword evidence="3 8" id="KW-0812">Transmembrane</keyword>
<keyword evidence="4 10" id="KW-0732">Signal</keyword>
<evidence type="ECO:0000313" key="12">
    <source>
        <dbReference type="EMBL" id="KHN79282.1"/>
    </source>
</evidence>
<dbReference type="SUPFAM" id="SSF101576">
    <property type="entry name" value="Supernatant protein factor (SPF), C-terminal domain"/>
    <property type="match status" value="1"/>
</dbReference>
<dbReference type="PROSITE" id="PS50866">
    <property type="entry name" value="GOLD"/>
    <property type="match status" value="1"/>
</dbReference>
<organism evidence="12 13">
    <name type="scientific">Toxocara canis</name>
    <name type="common">Canine roundworm</name>
    <dbReference type="NCBI Taxonomy" id="6265"/>
    <lineage>
        <taxon>Eukaryota</taxon>
        <taxon>Metazoa</taxon>
        <taxon>Ecdysozoa</taxon>
        <taxon>Nematoda</taxon>
        <taxon>Chromadorea</taxon>
        <taxon>Rhabditida</taxon>
        <taxon>Spirurina</taxon>
        <taxon>Ascaridomorpha</taxon>
        <taxon>Ascaridoidea</taxon>
        <taxon>Toxocaridae</taxon>
        <taxon>Toxocara</taxon>
    </lineage>
</organism>
<gene>
    <name evidence="12" type="primary">Tmed5</name>
    <name evidence="12" type="ORF">Tcan_02983</name>
</gene>
<proteinExistence type="inferred from homology"/>
<evidence type="ECO:0000256" key="9">
    <source>
        <dbReference type="SAM" id="Phobius"/>
    </source>
</evidence>
<dbReference type="SMART" id="SM01190">
    <property type="entry name" value="EMP24_GP25L"/>
    <property type="match status" value="1"/>
</dbReference>
<feature type="signal peptide" evidence="10">
    <location>
        <begin position="1"/>
        <end position="22"/>
    </location>
</feature>
<feature type="transmembrane region" description="Helical" evidence="9">
    <location>
        <begin position="197"/>
        <end position="221"/>
    </location>
</feature>
<dbReference type="Gene3D" id="2.60.120.680">
    <property type="entry name" value="GOLD domain"/>
    <property type="match status" value="1"/>
</dbReference>
<dbReference type="AlphaFoldDB" id="A0A0B2VD03"/>
<sequence>MFVAMLCRMVILLCVMILLCKADEFSFTVVVPPGKVECYSHSIDKPKYAFFEIDYQVIGGGDADITFYIQSPKGNRLVSDEKRNDAMHRVDLKEQAAGYGDYTFCFDNSFSVQSEKRVFFEFFLMDASGQFLGGFDEKVDVGADVLRTLDTHLDNFQKVTTSVKDNLNKVERIQRQYAGLELADRKALETSFEMINFWSMVHLVVMVFALSVQVYLVRCLFEDESRMGRLLRKGRFND</sequence>
<evidence type="ECO:0000256" key="5">
    <source>
        <dbReference type="ARBA" id="ARBA00022989"/>
    </source>
</evidence>
<dbReference type="PANTHER" id="PTHR22811">
    <property type="entry name" value="TRANSMEMBRANE EMP24 DOMAIN-CONTAINING PROTEIN"/>
    <property type="match status" value="1"/>
</dbReference>
<dbReference type="InterPro" id="IPR015720">
    <property type="entry name" value="Emp24-like"/>
</dbReference>
<evidence type="ECO:0000256" key="10">
    <source>
        <dbReference type="SAM" id="SignalP"/>
    </source>
</evidence>
<feature type="chain" id="PRO_5002077129" evidence="10">
    <location>
        <begin position="23"/>
        <end position="238"/>
    </location>
</feature>
<feature type="domain" description="GOLD" evidence="11">
    <location>
        <begin position="36"/>
        <end position="124"/>
    </location>
</feature>
<dbReference type="STRING" id="6265.A0A0B2VD03"/>
<evidence type="ECO:0000256" key="7">
    <source>
        <dbReference type="ARBA" id="ARBA00037847"/>
    </source>
</evidence>
<evidence type="ECO:0000256" key="6">
    <source>
        <dbReference type="ARBA" id="ARBA00023136"/>
    </source>
</evidence>
<evidence type="ECO:0000256" key="8">
    <source>
        <dbReference type="RuleBase" id="RU003827"/>
    </source>
</evidence>
<comment type="caution">
    <text evidence="12">The sequence shown here is derived from an EMBL/GenBank/DDBJ whole genome shotgun (WGS) entry which is preliminary data.</text>
</comment>
<reference evidence="12 13" key="1">
    <citation type="submission" date="2014-11" db="EMBL/GenBank/DDBJ databases">
        <title>Genetic blueprint of the zoonotic pathogen Toxocara canis.</title>
        <authorList>
            <person name="Zhu X.-Q."/>
            <person name="Korhonen P.K."/>
            <person name="Cai H."/>
            <person name="Young N.D."/>
            <person name="Nejsum P."/>
            <person name="von Samson-Himmelstjerna G."/>
            <person name="Boag P.R."/>
            <person name="Tan P."/>
            <person name="Li Q."/>
            <person name="Min J."/>
            <person name="Yang Y."/>
            <person name="Wang X."/>
            <person name="Fang X."/>
            <person name="Hall R.S."/>
            <person name="Hofmann A."/>
            <person name="Sternberg P.W."/>
            <person name="Jex A.R."/>
            <person name="Gasser R.B."/>
        </authorList>
    </citation>
    <scope>NUCLEOTIDE SEQUENCE [LARGE SCALE GENOMIC DNA]</scope>
    <source>
        <strain evidence="12">PN_DK_2014</strain>
    </source>
</reference>
<keyword evidence="13" id="KW-1185">Reference proteome</keyword>
<evidence type="ECO:0000256" key="3">
    <source>
        <dbReference type="ARBA" id="ARBA00022692"/>
    </source>
</evidence>
<evidence type="ECO:0000313" key="13">
    <source>
        <dbReference type="Proteomes" id="UP000031036"/>
    </source>
</evidence>
<name>A0A0B2VD03_TOXCA</name>
<dbReference type="Proteomes" id="UP000031036">
    <property type="component" value="Unassembled WGS sequence"/>
</dbReference>
<comment type="subcellular location">
    <subcellularLocation>
        <location evidence="7">Endomembrane system</location>
        <topology evidence="7">Single-pass membrane protein</topology>
    </subcellularLocation>
    <subcellularLocation>
        <location evidence="1 8">Membrane</location>
        <topology evidence="1 8">Single-pass type I membrane protein</topology>
    </subcellularLocation>
</comment>
<dbReference type="InterPro" id="IPR009038">
    <property type="entry name" value="GOLD_dom"/>
</dbReference>
<comment type="similarity">
    <text evidence="2 8">Belongs to the EMP24/GP25L family.</text>
</comment>
<keyword evidence="6 9" id="KW-0472">Membrane</keyword>
<dbReference type="OMA" id="AGDYMIC"/>
<dbReference type="InterPro" id="IPR036598">
    <property type="entry name" value="GOLD_dom_sf"/>
</dbReference>
<accession>A0A0B2VD03</accession>
<evidence type="ECO:0000256" key="4">
    <source>
        <dbReference type="ARBA" id="ARBA00022729"/>
    </source>
</evidence>
<evidence type="ECO:0000256" key="1">
    <source>
        <dbReference type="ARBA" id="ARBA00004479"/>
    </source>
</evidence>
<evidence type="ECO:0000256" key="2">
    <source>
        <dbReference type="ARBA" id="ARBA00007104"/>
    </source>
</evidence>
<protein>
    <submittedName>
        <fullName evidence="12">Transmembrane emp24 domain-containing protein 5</fullName>
    </submittedName>
</protein>
<dbReference type="Pfam" id="PF01105">
    <property type="entry name" value="EMP24_GP25L"/>
    <property type="match status" value="1"/>
</dbReference>
<dbReference type="EMBL" id="JPKZ01001928">
    <property type="protein sequence ID" value="KHN79282.1"/>
    <property type="molecule type" value="Genomic_DNA"/>
</dbReference>
<dbReference type="OrthoDB" id="5976732at2759"/>
<evidence type="ECO:0000259" key="11">
    <source>
        <dbReference type="PROSITE" id="PS50866"/>
    </source>
</evidence>
<keyword evidence="5 9" id="KW-1133">Transmembrane helix</keyword>